<dbReference type="SUPFAM" id="SSF160369">
    <property type="entry name" value="Ribosomal protein L10-like"/>
    <property type="match status" value="1"/>
</dbReference>
<dbReference type="AlphaFoldDB" id="A0A8T9BT44"/>
<keyword evidence="3" id="KW-1185">Reference proteome</keyword>
<dbReference type="Gene3D" id="3.30.70.1730">
    <property type="match status" value="1"/>
</dbReference>
<name>A0A8T9BT44_9HELO</name>
<sequence>MAPATSAAVTLFSPGDGHSLLSSGSQSELFEVDFQSSFKPRLFSSEQFNKMPSRIAPPSKAIAFILRCKRPLKTRRQYATAAAAITPAASHAQMTQGSPPIARYPATQPPSYKPPAFRKSQLLRQYASVLRSTPLMLLFQHNNLKSIEWTGIRRELTNALRKVDEAAAESLEEGIKFQIIQTGIFSSALKIVEFYKPDSETVTLDPTDPSTPSSAAIPVFKADGSDLTHTLSKAAHDATAKKSHALQPLLSGPLAILTFPSVSPAHLKAALSILSPSPPQFPAPTRRANPGWHDPPVQSGMQKLLLLGARVEGKVFDVDGTRWVGSIDGGLEGLRVQLVAMLQGIGAGVTSTLESAGKSLYLTVEGRRTMLEEEEKGPSEEKS</sequence>
<comment type="caution">
    <text evidence="2">The sequence shown here is derived from an EMBL/GenBank/DDBJ whole genome shotgun (WGS) entry which is preliminary data.</text>
</comment>
<dbReference type="Proteomes" id="UP000469558">
    <property type="component" value="Unassembled WGS sequence"/>
</dbReference>
<dbReference type="OrthoDB" id="360689at2759"/>
<dbReference type="PANTHER" id="PTHR11560">
    <property type="entry name" value="39S RIBOSOMAL PROTEIN L10, MITOCHONDRIAL"/>
    <property type="match status" value="1"/>
</dbReference>
<evidence type="ECO:0000313" key="2">
    <source>
        <dbReference type="EMBL" id="TVY56051.1"/>
    </source>
</evidence>
<accession>A0A8T9BT44</accession>
<evidence type="ECO:0000313" key="3">
    <source>
        <dbReference type="Proteomes" id="UP000469558"/>
    </source>
</evidence>
<proteinExistence type="inferred from homology"/>
<gene>
    <name evidence="2" type="primary">MRPL11</name>
    <name evidence="2" type="ORF">LSUE1_G008907</name>
</gene>
<dbReference type="EMBL" id="QGMK01002786">
    <property type="protein sequence ID" value="TVY56051.1"/>
    <property type="molecule type" value="Genomic_DNA"/>
</dbReference>
<keyword evidence="2" id="KW-0689">Ribosomal protein</keyword>
<keyword evidence="2" id="KW-0687">Ribonucleoprotein</keyword>
<dbReference type="InterPro" id="IPR043141">
    <property type="entry name" value="Ribosomal_uL10-like_sf"/>
</dbReference>
<protein>
    <submittedName>
        <fullName evidence="2">54S ribosomal protein L11</fullName>
    </submittedName>
</protein>
<dbReference type="GO" id="GO:0005840">
    <property type="term" value="C:ribosome"/>
    <property type="evidence" value="ECO:0007669"/>
    <property type="project" value="UniProtKB-KW"/>
</dbReference>
<organism evidence="2 3">
    <name type="scientific">Lachnellula suecica</name>
    <dbReference type="NCBI Taxonomy" id="602035"/>
    <lineage>
        <taxon>Eukaryota</taxon>
        <taxon>Fungi</taxon>
        <taxon>Dikarya</taxon>
        <taxon>Ascomycota</taxon>
        <taxon>Pezizomycotina</taxon>
        <taxon>Leotiomycetes</taxon>
        <taxon>Helotiales</taxon>
        <taxon>Lachnaceae</taxon>
        <taxon>Lachnellula</taxon>
    </lineage>
</organism>
<dbReference type="InterPro" id="IPR047865">
    <property type="entry name" value="Ribosomal_uL10_bac_type"/>
</dbReference>
<reference evidence="2 3" key="1">
    <citation type="submission" date="2018-05" db="EMBL/GenBank/DDBJ databases">
        <title>Genome sequencing and assembly of the regulated plant pathogen Lachnellula willkommii and related sister species for the development of diagnostic species identification markers.</title>
        <authorList>
            <person name="Giroux E."/>
            <person name="Bilodeau G."/>
        </authorList>
    </citation>
    <scope>NUCLEOTIDE SEQUENCE [LARGE SCALE GENOMIC DNA]</scope>
    <source>
        <strain evidence="2 3">CBS 268.59</strain>
    </source>
</reference>
<comment type="similarity">
    <text evidence="1">Belongs to the universal ribosomal protein uL10 family.</text>
</comment>
<evidence type="ECO:0000256" key="1">
    <source>
        <dbReference type="ARBA" id="ARBA00008889"/>
    </source>
</evidence>